<dbReference type="RefSeq" id="WP_093070801.1">
    <property type="nucleotide sequence ID" value="NZ_FNQP01000035.1"/>
</dbReference>
<reference evidence="1 2" key="1">
    <citation type="submission" date="2016-10" db="EMBL/GenBank/DDBJ databases">
        <authorList>
            <person name="de Groot N.N."/>
        </authorList>
    </citation>
    <scope>NUCLEOTIDE SEQUENCE [LARGE SCALE GENOMIC DNA]</scope>
    <source>
        <strain evidence="1 2">DSM 21228</strain>
    </source>
</reference>
<dbReference type="CDD" id="cd07812">
    <property type="entry name" value="SRPBCC"/>
    <property type="match status" value="1"/>
</dbReference>
<dbReference type="STRING" id="525918.SAMN05660964_03551"/>
<dbReference type="OrthoDB" id="880456at2"/>
<dbReference type="InterPro" id="IPR019587">
    <property type="entry name" value="Polyketide_cyclase/dehydratase"/>
</dbReference>
<name>A0A1H4GKL8_9GAMM</name>
<keyword evidence="2" id="KW-1185">Reference proteome</keyword>
<proteinExistence type="predicted"/>
<evidence type="ECO:0000313" key="1">
    <source>
        <dbReference type="EMBL" id="SEB10146.1"/>
    </source>
</evidence>
<dbReference type="Proteomes" id="UP000199397">
    <property type="component" value="Unassembled WGS sequence"/>
</dbReference>
<dbReference type="Pfam" id="PF10604">
    <property type="entry name" value="Polyketide_cyc2"/>
    <property type="match status" value="1"/>
</dbReference>
<gene>
    <name evidence="1" type="ORF">SAMN05660964_03551</name>
</gene>
<dbReference type="InterPro" id="IPR023393">
    <property type="entry name" value="START-like_dom_sf"/>
</dbReference>
<organism evidence="1 2">
    <name type="scientific">Thiothrix caldifontis</name>
    <dbReference type="NCBI Taxonomy" id="525918"/>
    <lineage>
        <taxon>Bacteria</taxon>
        <taxon>Pseudomonadati</taxon>
        <taxon>Pseudomonadota</taxon>
        <taxon>Gammaproteobacteria</taxon>
        <taxon>Thiotrichales</taxon>
        <taxon>Thiotrichaceae</taxon>
        <taxon>Thiothrix</taxon>
    </lineage>
</organism>
<sequence length="135" mass="15303">MNPIFNLSIYIDRPPADVYEFVYDPLHLPLWAAGLAQSEVKREGDGWVVNAPFGTARVTFVPKNPFYVLDHDVQLDSGITVHNPMRVVPHGDGSEFLFTLIRQPSMTEDQFMADKEAVEKDLLTLKNLLECNTKQ</sequence>
<accession>A0A1H4GKL8</accession>
<protein>
    <submittedName>
        <fullName evidence="1">Polyketide cyclase / dehydrase and lipid transport</fullName>
    </submittedName>
</protein>
<dbReference type="AlphaFoldDB" id="A0A1H4GKL8"/>
<dbReference type="Gene3D" id="3.30.530.20">
    <property type="match status" value="1"/>
</dbReference>
<dbReference type="EMBL" id="FNQP01000035">
    <property type="protein sequence ID" value="SEB10146.1"/>
    <property type="molecule type" value="Genomic_DNA"/>
</dbReference>
<dbReference type="SUPFAM" id="SSF55961">
    <property type="entry name" value="Bet v1-like"/>
    <property type="match status" value="1"/>
</dbReference>
<evidence type="ECO:0000313" key="2">
    <source>
        <dbReference type="Proteomes" id="UP000199397"/>
    </source>
</evidence>